<protein>
    <submittedName>
        <fullName evidence="1">Uncharacterized protein</fullName>
    </submittedName>
</protein>
<reference evidence="1" key="1">
    <citation type="submission" date="2016-05" db="EMBL/GenBank/DDBJ databases">
        <authorList>
            <person name="Lavstsen T."/>
            <person name="Jespersen J.S."/>
        </authorList>
    </citation>
    <scope>NUCLEOTIDE SEQUENCE</scope>
    <source>
        <tissue evidence="1">Brain</tissue>
    </source>
</reference>
<gene>
    <name evidence="1" type="primary">Nfu_g_1_007441</name>
</gene>
<evidence type="ECO:0000313" key="1">
    <source>
        <dbReference type="EMBL" id="SBR42509.1"/>
    </source>
</evidence>
<accession>A0A1A8LF52</accession>
<organism evidence="1">
    <name type="scientific">Nothobranchius pienaari</name>
    <dbReference type="NCBI Taxonomy" id="704102"/>
    <lineage>
        <taxon>Eukaryota</taxon>
        <taxon>Metazoa</taxon>
        <taxon>Chordata</taxon>
        <taxon>Craniata</taxon>
        <taxon>Vertebrata</taxon>
        <taxon>Euteleostomi</taxon>
        <taxon>Actinopterygii</taxon>
        <taxon>Neopterygii</taxon>
        <taxon>Teleostei</taxon>
        <taxon>Neoteleostei</taxon>
        <taxon>Acanthomorphata</taxon>
        <taxon>Ovalentaria</taxon>
        <taxon>Atherinomorphae</taxon>
        <taxon>Cyprinodontiformes</taxon>
        <taxon>Nothobranchiidae</taxon>
        <taxon>Nothobranchius</taxon>
    </lineage>
</organism>
<reference evidence="1" key="2">
    <citation type="submission" date="2016-06" db="EMBL/GenBank/DDBJ databases">
        <title>The genome of a short-lived fish provides insights into sex chromosome evolution and the genetic control of aging.</title>
        <authorList>
            <person name="Reichwald K."/>
            <person name="Felder M."/>
            <person name="Petzold A."/>
            <person name="Koch P."/>
            <person name="Groth M."/>
            <person name="Platzer M."/>
        </authorList>
    </citation>
    <scope>NUCLEOTIDE SEQUENCE</scope>
    <source>
        <tissue evidence="1">Brain</tissue>
    </source>
</reference>
<feature type="non-terminal residue" evidence="1">
    <location>
        <position position="1"/>
    </location>
</feature>
<dbReference type="EMBL" id="HAEF01005127">
    <property type="protein sequence ID" value="SBR42509.1"/>
    <property type="molecule type" value="Transcribed_RNA"/>
</dbReference>
<proteinExistence type="predicted"/>
<name>A0A1A8LF52_9TELE</name>
<dbReference type="AlphaFoldDB" id="A0A1A8LF52"/>
<sequence>PEHTQTQDTVHQLPDPPGPAACQNGSAALVRGRADAVGLLPLEPNGPGQGTGDSNRVPVKLGQRLLCYALPDVSSKTSIFSVTMFFLCLSFLGVGTPPLTSWFEINNTFCCFNSR</sequence>